<organism evidence="2 3">
    <name type="scientific">Aquimonas voraii</name>
    <dbReference type="NCBI Taxonomy" id="265719"/>
    <lineage>
        <taxon>Bacteria</taxon>
        <taxon>Pseudomonadati</taxon>
        <taxon>Pseudomonadota</taxon>
        <taxon>Gammaproteobacteria</taxon>
        <taxon>Lysobacterales</taxon>
        <taxon>Lysobacteraceae</taxon>
        <taxon>Aquimonas</taxon>
    </lineage>
</organism>
<evidence type="ECO:0000256" key="1">
    <source>
        <dbReference type="SAM" id="SignalP"/>
    </source>
</evidence>
<dbReference type="STRING" id="265719.SAMN04488509_11523"/>
<gene>
    <name evidence="2" type="ORF">SAMN04488509_11523</name>
</gene>
<keyword evidence="3" id="KW-1185">Reference proteome</keyword>
<dbReference type="RefSeq" id="WP_091245280.1">
    <property type="nucleotide sequence ID" value="NZ_FNAG01000015.1"/>
</dbReference>
<accession>A0A1G6ZP87</accession>
<dbReference type="Proteomes" id="UP000199603">
    <property type="component" value="Unassembled WGS sequence"/>
</dbReference>
<dbReference type="AlphaFoldDB" id="A0A1G6ZP87"/>
<evidence type="ECO:0000313" key="2">
    <source>
        <dbReference type="EMBL" id="SDE04594.1"/>
    </source>
</evidence>
<dbReference type="EMBL" id="FNAG01000015">
    <property type="protein sequence ID" value="SDE04594.1"/>
    <property type="molecule type" value="Genomic_DNA"/>
</dbReference>
<evidence type="ECO:0000313" key="3">
    <source>
        <dbReference type="Proteomes" id="UP000199603"/>
    </source>
</evidence>
<feature type="chain" id="PRO_5011460708" evidence="1">
    <location>
        <begin position="22"/>
        <end position="345"/>
    </location>
</feature>
<protein>
    <submittedName>
        <fullName evidence="2">Uncharacterized protein</fullName>
    </submittedName>
</protein>
<reference evidence="2 3" key="1">
    <citation type="submission" date="2016-10" db="EMBL/GenBank/DDBJ databases">
        <authorList>
            <person name="de Groot N.N."/>
        </authorList>
    </citation>
    <scope>NUCLEOTIDE SEQUENCE [LARGE SCALE GENOMIC DNA]</scope>
    <source>
        <strain evidence="2 3">DSM 16957</strain>
    </source>
</reference>
<proteinExistence type="predicted"/>
<feature type="signal peptide" evidence="1">
    <location>
        <begin position="1"/>
        <end position="21"/>
    </location>
</feature>
<sequence length="345" mass="37499">MLEKIGMAALLIVSLATPVSAQVFDNPFAPNSATRSIPEDQRFGKFEIYGQAAWYSPATSGSGWYFSQILPAPGVELLNMTGFIYDAQGRQGFVLGNAPRPALNNGAEAVWGNQPLAGIAVDLIKTSAGACPTCPYVPPVNEPSEFRRAEVTWVTPTMADLKVNGVGLPRIVAADIALGPDWATRLDGDHFGPWQTRSLQSQGTPLIVSQCSYTFRRVAKPFQETQLRWEEGTAIAEQPDPLAIWFQVGLACGGQQLPPVGTSVMFNNIHIAAPADRSAPYALVYSLPTNNRVLDGTGNVLSYRILPNTPVGRIYITGAQNHVYVQRQAQDSRIIEGVYVLRRTR</sequence>
<keyword evidence="1" id="KW-0732">Signal</keyword>
<name>A0A1G6ZP87_9GAMM</name>